<evidence type="ECO:0000313" key="2">
    <source>
        <dbReference type="EMBL" id="PKQ62158.1"/>
    </source>
</evidence>
<evidence type="ECO:0000256" key="1">
    <source>
        <dbReference type="SAM" id="MobiDB-lite"/>
    </source>
</evidence>
<reference evidence="2 3" key="1">
    <citation type="journal article" date="2017" name="Front. Microbiol.">
        <title>Labilibaculum manganireducens gen. nov., sp. nov. and Labilibaculum filiforme sp. nov., Novel Bacteroidetes Isolated from Subsurface Sediments of the Baltic Sea.</title>
        <authorList>
            <person name="Vandieken V."/>
            <person name="Marshall I.P."/>
            <person name="Niemann H."/>
            <person name="Engelen B."/>
            <person name="Cypionka H."/>
        </authorList>
    </citation>
    <scope>NUCLEOTIDE SEQUENCE [LARGE SCALE GENOMIC DNA]</scope>
    <source>
        <strain evidence="2 3">59.10-2M</strain>
    </source>
</reference>
<name>A0A2N3HVU6_9BACT</name>
<sequence length="150" mass="17512">MNYIRHLNGFFQRLEQDERMTAYHISLYLSCFQLWNLNRFKNPISICRFEMMRLSRIGSVNTYARCMKQLSQWGYLEYSPSANLHSGSMLSCIRFDISVETTGDTASDTLLINNTNNKKESKQDESKKRQGKTAKTRLNVSTDKDYSEPL</sequence>
<organism evidence="2 3">
    <name type="scientific">Labilibaculum manganireducens</name>
    <dbReference type="NCBI Taxonomy" id="1940525"/>
    <lineage>
        <taxon>Bacteria</taxon>
        <taxon>Pseudomonadati</taxon>
        <taxon>Bacteroidota</taxon>
        <taxon>Bacteroidia</taxon>
        <taxon>Marinilabiliales</taxon>
        <taxon>Marinifilaceae</taxon>
        <taxon>Labilibaculum</taxon>
    </lineage>
</organism>
<dbReference type="Proteomes" id="UP000233618">
    <property type="component" value="Unassembled WGS sequence"/>
</dbReference>
<protein>
    <submittedName>
        <fullName evidence="2">Uncharacterized protein</fullName>
    </submittedName>
</protein>
<comment type="caution">
    <text evidence="2">The sequence shown here is derived from an EMBL/GenBank/DDBJ whole genome shotgun (WGS) entry which is preliminary data.</text>
</comment>
<evidence type="ECO:0000313" key="3">
    <source>
        <dbReference type="Proteomes" id="UP000233618"/>
    </source>
</evidence>
<proteinExistence type="predicted"/>
<dbReference type="AlphaFoldDB" id="A0A2N3HVU6"/>
<dbReference type="RefSeq" id="WP_101311192.1">
    <property type="nucleotide sequence ID" value="NZ_MVDE01000037.1"/>
</dbReference>
<dbReference type="EMBL" id="MVDE01000037">
    <property type="protein sequence ID" value="PKQ62158.1"/>
    <property type="molecule type" value="Genomic_DNA"/>
</dbReference>
<keyword evidence="3" id="KW-1185">Reference proteome</keyword>
<feature type="compositionally biased region" description="Basic and acidic residues" evidence="1">
    <location>
        <begin position="117"/>
        <end position="128"/>
    </location>
</feature>
<feature type="region of interest" description="Disordered" evidence="1">
    <location>
        <begin position="113"/>
        <end position="150"/>
    </location>
</feature>
<accession>A0A2N3HVU6</accession>
<gene>
    <name evidence="2" type="ORF">BZG01_17720</name>
</gene>